<accession>F3ZQ48</accession>
<dbReference type="EMBL" id="CM001167">
    <property type="protein sequence ID" value="EGJ71714.1"/>
    <property type="molecule type" value="Genomic_DNA"/>
</dbReference>
<dbReference type="HOGENOM" id="CLU_2986914_0_0_10"/>
<evidence type="ECO:0000313" key="1">
    <source>
        <dbReference type="EMBL" id="EGJ71714.1"/>
    </source>
</evidence>
<reference evidence="1 2" key="1">
    <citation type="journal article" date="2011" name="Stand. Genomic Sci.">
        <title>Non-contiguous finished genome sequence of Bacteroides coprosuis type strain (PC139).</title>
        <authorList>
            <person name="Land M."/>
            <person name="Held B."/>
            <person name="Gronow S."/>
            <person name="Abt B."/>
            <person name="Lucas S."/>
            <person name="Del Rio T.G."/>
            <person name="Nolan M."/>
            <person name="Tice H."/>
            <person name="Cheng J.F."/>
            <person name="Pitluck S."/>
            <person name="Liolios K."/>
            <person name="Pagani I."/>
            <person name="Ivanova N."/>
            <person name="Mavromatis K."/>
            <person name="Mikhailova N."/>
            <person name="Pati A."/>
            <person name="Tapia R."/>
            <person name="Han C."/>
            <person name="Goodwin L."/>
            <person name="Chen A."/>
            <person name="Palaniappan K."/>
            <person name="Hauser L."/>
            <person name="Brambilla E.M."/>
            <person name="Rohde M."/>
            <person name="Goker M."/>
            <person name="Detter J.C."/>
            <person name="Woyke T."/>
            <person name="Bristow J."/>
            <person name="Eisen J.A."/>
            <person name="Markowitz V."/>
            <person name="Hugenholtz P."/>
            <person name="Kyrpides N.C."/>
            <person name="Klenk H.P."/>
            <person name="Lapidus A."/>
        </authorList>
    </citation>
    <scope>NUCLEOTIDE SEQUENCE</scope>
    <source>
        <strain evidence="1 2">DSM 18011</strain>
    </source>
</reference>
<keyword evidence="2" id="KW-1185">Reference proteome</keyword>
<proteinExistence type="predicted"/>
<dbReference type="Proteomes" id="UP000018439">
    <property type="component" value="Chromosome"/>
</dbReference>
<name>F3ZQ48_9BACE</name>
<protein>
    <submittedName>
        <fullName evidence="1">Uncharacterized protein</fullName>
    </submittedName>
</protein>
<evidence type="ECO:0000313" key="2">
    <source>
        <dbReference type="Proteomes" id="UP000018439"/>
    </source>
</evidence>
<gene>
    <name evidence="1" type="ORF">Bcop_1520</name>
</gene>
<sequence>MQIYLLLLICTNKIQNNYYYANNKAKYLSERSKIVCNRASVKENYFKINIPLKGCTK</sequence>
<organism evidence="1 2">
    <name type="scientific">Bacteroides coprosuis DSM 18011</name>
    <dbReference type="NCBI Taxonomy" id="679937"/>
    <lineage>
        <taxon>Bacteria</taxon>
        <taxon>Pseudomonadati</taxon>
        <taxon>Bacteroidota</taxon>
        <taxon>Bacteroidia</taxon>
        <taxon>Bacteroidales</taxon>
        <taxon>Bacteroidaceae</taxon>
        <taxon>Bacteroides</taxon>
    </lineage>
</organism>
<dbReference type="AlphaFoldDB" id="F3ZQ48"/>